<feature type="domain" description="Tyr recombinase" evidence="2">
    <location>
        <begin position="1"/>
        <end position="47"/>
    </location>
</feature>
<dbReference type="Proteomes" id="UP000309128">
    <property type="component" value="Unassembled WGS sequence"/>
</dbReference>
<gene>
    <name evidence="3" type="ORF">ETD86_26375</name>
</gene>
<evidence type="ECO:0000313" key="4">
    <source>
        <dbReference type="Proteomes" id="UP000309128"/>
    </source>
</evidence>
<dbReference type="RefSeq" id="WP_138668882.1">
    <property type="nucleotide sequence ID" value="NZ_VCKY01000096.1"/>
</dbReference>
<dbReference type="AlphaFoldDB" id="A0A5S4FCT1"/>
<organism evidence="3 4">
    <name type="scientific">Nonomuraea turkmeniaca</name>
    <dbReference type="NCBI Taxonomy" id="103838"/>
    <lineage>
        <taxon>Bacteria</taxon>
        <taxon>Bacillati</taxon>
        <taxon>Actinomycetota</taxon>
        <taxon>Actinomycetes</taxon>
        <taxon>Streptosporangiales</taxon>
        <taxon>Streptosporangiaceae</taxon>
        <taxon>Nonomuraea</taxon>
    </lineage>
</organism>
<dbReference type="GO" id="GO:0015074">
    <property type="term" value="P:DNA integration"/>
    <property type="evidence" value="ECO:0007669"/>
    <property type="project" value="InterPro"/>
</dbReference>
<dbReference type="CDD" id="cd00397">
    <property type="entry name" value="DNA_BRE_C"/>
    <property type="match status" value="1"/>
</dbReference>
<sequence length="51" mass="5549">MRHTYATRLREGGADVAQVQARLGHASLDTSARYFRAGTAEQAAVVDRVFA</sequence>
<name>A0A5S4FCT1_9ACTN</name>
<dbReference type="Pfam" id="PF00589">
    <property type="entry name" value="Phage_integrase"/>
    <property type="match status" value="1"/>
</dbReference>
<dbReference type="GO" id="GO:0003677">
    <property type="term" value="F:DNA binding"/>
    <property type="evidence" value="ECO:0007669"/>
    <property type="project" value="InterPro"/>
</dbReference>
<dbReference type="InterPro" id="IPR013762">
    <property type="entry name" value="Integrase-like_cat_sf"/>
</dbReference>
<keyword evidence="4" id="KW-1185">Reference proteome</keyword>
<dbReference type="Gene3D" id="1.10.443.10">
    <property type="entry name" value="Intergrase catalytic core"/>
    <property type="match status" value="1"/>
</dbReference>
<dbReference type="SUPFAM" id="SSF56349">
    <property type="entry name" value="DNA breaking-rejoining enzymes"/>
    <property type="match status" value="1"/>
</dbReference>
<keyword evidence="1" id="KW-0233">DNA recombination</keyword>
<evidence type="ECO:0000313" key="3">
    <source>
        <dbReference type="EMBL" id="TMR15822.1"/>
    </source>
</evidence>
<accession>A0A5S4FCT1</accession>
<dbReference type="InterPro" id="IPR011010">
    <property type="entry name" value="DNA_brk_join_enz"/>
</dbReference>
<reference evidence="3 4" key="1">
    <citation type="submission" date="2019-05" db="EMBL/GenBank/DDBJ databases">
        <title>Draft genome sequence of Nonomuraea turkmeniaca DSM 43926.</title>
        <authorList>
            <person name="Saricaoglu S."/>
            <person name="Isik K."/>
        </authorList>
    </citation>
    <scope>NUCLEOTIDE SEQUENCE [LARGE SCALE GENOMIC DNA]</scope>
    <source>
        <strain evidence="3 4">DSM 43926</strain>
    </source>
</reference>
<dbReference type="InterPro" id="IPR002104">
    <property type="entry name" value="Integrase_catalytic"/>
</dbReference>
<dbReference type="EMBL" id="VCKY01000096">
    <property type="protein sequence ID" value="TMR15822.1"/>
    <property type="molecule type" value="Genomic_DNA"/>
</dbReference>
<evidence type="ECO:0000256" key="1">
    <source>
        <dbReference type="ARBA" id="ARBA00023172"/>
    </source>
</evidence>
<evidence type="ECO:0000259" key="2">
    <source>
        <dbReference type="PROSITE" id="PS51898"/>
    </source>
</evidence>
<dbReference type="GO" id="GO:0006310">
    <property type="term" value="P:DNA recombination"/>
    <property type="evidence" value="ECO:0007669"/>
    <property type="project" value="UniProtKB-KW"/>
</dbReference>
<dbReference type="OrthoDB" id="3541943at2"/>
<dbReference type="PROSITE" id="PS51898">
    <property type="entry name" value="TYR_RECOMBINASE"/>
    <property type="match status" value="1"/>
</dbReference>
<proteinExistence type="predicted"/>
<protein>
    <submittedName>
        <fullName evidence="3">Site-specific integrase</fullName>
    </submittedName>
</protein>
<comment type="caution">
    <text evidence="3">The sequence shown here is derived from an EMBL/GenBank/DDBJ whole genome shotgun (WGS) entry which is preliminary data.</text>
</comment>